<name>A0A6U0NRF6_MICPS</name>
<evidence type="ECO:0000259" key="9">
    <source>
        <dbReference type="Pfam" id="PF01789"/>
    </source>
</evidence>
<dbReference type="GO" id="GO:0005509">
    <property type="term" value="F:calcium ion binding"/>
    <property type="evidence" value="ECO:0007669"/>
    <property type="project" value="InterPro"/>
</dbReference>
<evidence type="ECO:0000256" key="7">
    <source>
        <dbReference type="ARBA" id="ARBA00035638"/>
    </source>
</evidence>
<evidence type="ECO:0000313" key="11">
    <source>
        <dbReference type="EMBL" id="CAD8517029.1"/>
    </source>
</evidence>
<evidence type="ECO:0000256" key="6">
    <source>
        <dbReference type="ARBA" id="ARBA00023276"/>
    </source>
</evidence>
<dbReference type="EMBL" id="HBEQ01005636">
    <property type="protein sequence ID" value="CAD8517027.1"/>
    <property type="molecule type" value="Transcribed_RNA"/>
</dbReference>
<keyword evidence="1" id="KW-0150">Chloroplast</keyword>
<proteinExistence type="inferred from homology"/>
<dbReference type="PANTHER" id="PTHR31407:SF6">
    <property type="entry name" value="OXYGEN-EVOLVING ENHANCER PROTEIN 2-1, CHLOROPLASTIC"/>
    <property type="match status" value="1"/>
</dbReference>
<dbReference type="EMBL" id="HBEQ01005638">
    <property type="protein sequence ID" value="CAD8517029.1"/>
    <property type="molecule type" value="Transcribed_RNA"/>
</dbReference>
<gene>
    <name evidence="10" type="ORF">MCOM1403_LOCUS4453</name>
    <name evidence="11" type="ORF">MCOM1403_LOCUS4455</name>
</gene>
<dbReference type="AlphaFoldDB" id="A0A6U0NRF6"/>
<comment type="subcellular location">
    <subcellularLocation>
        <location evidence="8">Plastid</location>
        <location evidence="8">Chloroplast thylakoid</location>
    </subcellularLocation>
</comment>
<sequence length="257" mass="27418">MAAITSASSAVVARPTFAGKTEALRARAVAPVSAKRASVVTLASADETSRRAALSVFTAAGAAAAAKPSFAAYGDSANIWGSTTNSSGFIPYSGDGYAFLLPSKYNPSKERPFPGQDAYFEDNFDAVSNISILIEKCGKSKIEDFGSPESYLEKIGYLLGQQSYTGETRSEGGFAANKVSAAAVLDVFTKSNKGKTYYYYEVLTRTADGDEGGRHQLIAATVSDGTLYTMKLQSGDKRWFKGQERDLKQTWSSFTVA</sequence>
<evidence type="ECO:0000256" key="5">
    <source>
        <dbReference type="ARBA" id="ARBA00023078"/>
    </source>
</evidence>
<comment type="similarity">
    <text evidence="7">Belongs to the PsbP family.</text>
</comment>
<dbReference type="GO" id="GO:0015979">
    <property type="term" value="P:photosynthesis"/>
    <property type="evidence" value="ECO:0007669"/>
    <property type="project" value="UniProtKB-KW"/>
</dbReference>
<evidence type="ECO:0000256" key="1">
    <source>
        <dbReference type="ARBA" id="ARBA00022528"/>
    </source>
</evidence>
<protein>
    <recommendedName>
        <fullName evidence="9">PsbP C-terminal domain-containing protein</fullName>
    </recommendedName>
</protein>
<evidence type="ECO:0000256" key="2">
    <source>
        <dbReference type="ARBA" id="ARBA00022531"/>
    </source>
</evidence>
<dbReference type="GO" id="GO:0009534">
    <property type="term" value="C:chloroplast thylakoid"/>
    <property type="evidence" value="ECO:0007669"/>
    <property type="project" value="UniProtKB-SubCell"/>
</dbReference>
<keyword evidence="2" id="KW-0602">Photosynthesis</keyword>
<evidence type="ECO:0000256" key="3">
    <source>
        <dbReference type="ARBA" id="ARBA00022640"/>
    </source>
</evidence>
<dbReference type="Gene3D" id="3.40.1000.10">
    <property type="entry name" value="Mog1/PsbP, alpha/beta/alpha sandwich"/>
    <property type="match status" value="1"/>
</dbReference>
<feature type="domain" description="PsbP C-terminal" evidence="9">
    <location>
        <begin position="88"/>
        <end position="256"/>
    </location>
</feature>
<keyword evidence="6" id="KW-0604">Photosystem II</keyword>
<evidence type="ECO:0000256" key="8">
    <source>
        <dbReference type="ARBA" id="ARBA00046272"/>
    </source>
</evidence>
<dbReference type="InterPro" id="IPR002683">
    <property type="entry name" value="PsbP_C"/>
</dbReference>
<reference evidence="11" key="1">
    <citation type="submission" date="2021-01" db="EMBL/GenBank/DDBJ databases">
        <authorList>
            <person name="Corre E."/>
            <person name="Pelletier E."/>
            <person name="Niang G."/>
            <person name="Scheremetjew M."/>
            <person name="Finn R."/>
            <person name="Kale V."/>
            <person name="Holt S."/>
            <person name="Cochrane G."/>
            <person name="Meng A."/>
            <person name="Brown T."/>
            <person name="Cohen L."/>
        </authorList>
    </citation>
    <scope>NUCLEOTIDE SEQUENCE</scope>
    <source>
        <strain evidence="11">CCMP1723</strain>
    </source>
</reference>
<dbReference type="PANTHER" id="PTHR31407">
    <property type="match status" value="1"/>
</dbReference>
<keyword evidence="4" id="KW-0809">Transit peptide</keyword>
<evidence type="ECO:0000256" key="4">
    <source>
        <dbReference type="ARBA" id="ARBA00022946"/>
    </source>
</evidence>
<accession>A0A6U0NRF6</accession>
<dbReference type="SUPFAM" id="SSF55724">
    <property type="entry name" value="Mog1p/PsbP-like"/>
    <property type="match status" value="1"/>
</dbReference>
<dbReference type="InterPro" id="IPR016123">
    <property type="entry name" value="Mog1/PsbP_a/b/a-sand"/>
</dbReference>
<dbReference type="Pfam" id="PF01789">
    <property type="entry name" value="PsbP"/>
    <property type="match status" value="1"/>
</dbReference>
<dbReference type="GO" id="GO:0019898">
    <property type="term" value="C:extrinsic component of membrane"/>
    <property type="evidence" value="ECO:0007669"/>
    <property type="project" value="InterPro"/>
</dbReference>
<organism evidence="11">
    <name type="scientific">Micromonas pusilla</name>
    <name type="common">Picoplanktonic green alga</name>
    <name type="synonym">Chromulina pusilla</name>
    <dbReference type="NCBI Taxonomy" id="38833"/>
    <lineage>
        <taxon>Eukaryota</taxon>
        <taxon>Viridiplantae</taxon>
        <taxon>Chlorophyta</taxon>
        <taxon>Mamiellophyceae</taxon>
        <taxon>Mamiellales</taxon>
        <taxon>Mamiellaceae</taxon>
        <taxon>Micromonas</taxon>
    </lineage>
</organism>
<evidence type="ECO:0000313" key="10">
    <source>
        <dbReference type="EMBL" id="CAD8517027.1"/>
    </source>
</evidence>
<keyword evidence="5" id="KW-0793">Thylakoid</keyword>
<keyword evidence="3" id="KW-0934">Plastid</keyword>
<dbReference type="GO" id="GO:0009654">
    <property type="term" value="C:photosystem II oxygen evolving complex"/>
    <property type="evidence" value="ECO:0007669"/>
    <property type="project" value="InterPro"/>
</dbReference>